<accession>A0AAE0F2A6</accession>
<evidence type="ECO:0000313" key="2">
    <source>
        <dbReference type="Proteomes" id="UP001190700"/>
    </source>
</evidence>
<organism evidence="1 2">
    <name type="scientific">Cymbomonas tetramitiformis</name>
    <dbReference type="NCBI Taxonomy" id="36881"/>
    <lineage>
        <taxon>Eukaryota</taxon>
        <taxon>Viridiplantae</taxon>
        <taxon>Chlorophyta</taxon>
        <taxon>Pyramimonadophyceae</taxon>
        <taxon>Pyramimonadales</taxon>
        <taxon>Pyramimonadaceae</taxon>
        <taxon>Cymbomonas</taxon>
    </lineage>
</organism>
<dbReference type="SUPFAM" id="SSF52833">
    <property type="entry name" value="Thioredoxin-like"/>
    <property type="match status" value="1"/>
</dbReference>
<reference evidence="1 2" key="1">
    <citation type="journal article" date="2015" name="Genome Biol. Evol.">
        <title>Comparative Genomics of a Bacterivorous Green Alga Reveals Evolutionary Causalities and Consequences of Phago-Mixotrophic Mode of Nutrition.</title>
        <authorList>
            <person name="Burns J.A."/>
            <person name="Paasch A."/>
            <person name="Narechania A."/>
            <person name="Kim E."/>
        </authorList>
    </citation>
    <scope>NUCLEOTIDE SEQUENCE [LARGE SCALE GENOMIC DNA]</scope>
    <source>
        <strain evidence="1 2">PLY_AMNH</strain>
    </source>
</reference>
<protein>
    <recommendedName>
        <fullName evidence="3">Thioredoxin domain-containing protein</fullName>
    </recommendedName>
</protein>
<dbReference type="EMBL" id="LGRX02027795">
    <property type="protein sequence ID" value="KAK3248767.1"/>
    <property type="molecule type" value="Genomic_DNA"/>
</dbReference>
<dbReference type="AlphaFoldDB" id="A0AAE0F2A6"/>
<name>A0AAE0F2A6_9CHLO</name>
<evidence type="ECO:0000313" key="1">
    <source>
        <dbReference type="EMBL" id="KAK3248767.1"/>
    </source>
</evidence>
<comment type="caution">
    <text evidence="1">The sequence shown here is derived from an EMBL/GenBank/DDBJ whole genome shotgun (WGS) entry which is preliminary data.</text>
</comment>
<gene>
    <name evidence="1" type="ORF">CYMTET_41780</name>
</gene>
<keyword evidence="2" id="KW-1185">Reference proteome</keyword>
<dbReference type="InterPro" id="IPR036249">
    <property type="entry name" value="Thioredoxin-like_sf"/>
</dbReference>
<dbReference type="Proteomes" id="UP001190700">
    <property type="component" value="Unassembled WGS sequence"/>
</dbReference>
<proteinExistence type="predicted"/>
<evidence type="ECO:0008006" key="3">
    <source>
        <dbReference type="Google" id="ProtNLM"/>
    </source>
</evidence>
<sequence>MPTANDSHYYNFIKPLVEVKPSILYVVNSSEEYIDRLATLGLKMVEVYSEGWGPCYSVLPTLKRIKIEKDPDPACFQHNPCCAENITELEASIGLSKPLFLFYRNGKLMEKIEGPNTPAIERAILEHTPVNPEADDIEENPFYLQKKEAAKAAAQAAKEAAK</sequence>